<dbReference type="Proteomes" id="UP000824120">
    <property type="component" value="Chromosome 2"/>
</dbReference>
<dbReference type="OrthoDB" id="1304417at2759"/>
<proteinExistence type="predicted"/>
<accession>A0A9J6AFG4</accession>
<keyword evidence="2" id="KW-1185">Reference proteome</keyword>
<dbReference type="AlphaFoldDB" id="A0A9J6AFG4"/>
<reference evidence="1 2" key="1">
    <citation type="submission" date="2020-09" db="EMBL/GenBank/DDBJ databases">
        <title>De no assembly of potato wild relative species, Solanum commersonii.</title>
        <authorList>
            <person name="Cho K."/>
        </authorList>
    </citation>
    <scope>NUCLEOTIDE SEQUENCE [LARGE SCALE GENOMIC DNA]</scope>
    <source>
        <strain evidence="1">LZ3.2</strain>
        <tissue evidence="1">Leaf</tissue>
    </source>
</reference>
<protein>
    <submittedName>
        <fullName evidence="1">Uncharacterized protein</fullName>
    </submittedName>
</protein>
<evidence type="ECO:0000313" key="2">
    <source>
        <dbReference type="Proteomes" id="UP000824120"/>
    </source>
</evidence>
<gene>
    <name evidence="1" type="ORF">H5410_008615</name>
</gene>
<sequence length="75" mass="9017">MMQKRVAASWEIGVMYEDIWMLLSMFDDYINFIYSNKIAHWLARFSISLLNEISWVRFSPSWIVHDNNTFESHSP</sequence>
<evidence type="ECO:0000313" key="1">
    <source>
        <dbReference type="EMBL" id="KAG5623397.1"/>
    </source>
</evidence>
<dbReference type="EMBL" id="JACXVP010000002">
    <property type="protein sequence ID" value="KAG5623397.1"/>
    <property type="molecule type" value="Genomic_DNA"/>
</dbReference>
<organism evidence="1 2">
    <name type="scientific">Solanum commersonii</name>
    <name type="common">Commerson's wild potato</name>
    <name type="synonym">Commerson's nightshade</name>
    <dbReference type="NCBI Taxonomy" id="4109"/>
    <lineage>
        <taxon>Eukaryota</taxon>
        <taxon>Viridiplantae</taxon>
        <taxon>Streptophyta</taxon>
        <taxon>Embryophyta</taxon>
        <taxon>Tracheophyta</taxon>
        <taxon>Spermatophyta</taxon>
        <taxon>Magnoliopsida</taxon>
        <taxon>eudicotyledons</taxon>
        <taxon>Gunneridae</taxon>
        <taxon>Pentapetalae</taxon>
        <taxon>asterids</taxon>
        <taxon>lamiids</taxon>
        <taxon>Solanales</taxon>
        <taxon>Solanaceae</taxon>
        <taxon>Solanoideae</taxon>
        <taxon>Solaneae</taxon>
        <taxon>Solanum</taxon>
    </lineage>
</organism>
<comment type="caution">
    <text evidence="1">The sequence shown here is derived from an EMBL/GenBank/DDBJ whole genome shotgun (WGS) entry which is preliminary data.</text>
</comment>
<name>A0A9J6AFG4_SOLCO</name>